<proteinExistence type="predicted"/>
<dbReference type="Proteomes" id="UP000031552">
    <property type="component" value="Unassembled WGS sequence"/>
</dbReference>
<evidence type="ECO:0000313" key="3">
    <source>
        <dbReference type="Proteomes" id="UP000031552"/>
    </source>
</evidence>
<dbReference type="OrthoDB" id="20781at2"/>
<evidence type="ECO:0000256" key="1">
    <source>
        <dbReference type="SAM" id="Phobius"/>
    </source>
</evidence>
<dbReference type="eggNOG" id="COG1333">
    <property type="taxonomic scope" value="Bacteria"/>
</dbReference>
<organism evidence="2 3">
    <name type="scientific">Candidatus Criblamydia sequanensis CRIB-18</name>
    <dbReference type="NCBI Taxonomy" id="1437425"/>
    <lineage>
        <taxon>Bacteria</taxon>
        <taxon>Pseudomonadati</taxon>
        <taxon>Chlamydiota</taxon>
        <taxon>Chlamydiia</taxon>
        <taxon>Parachlamydiales</taxon>
        <taxon>Candidatus Criblamydiaceae</taxon>
        <taxon>Candidatus Criblamydia</taxon>
    </lineage>
</organism>
<protein>
    <submittedName>
        <fullName evidence="2">Membrane protein</fullName>
    </submittedName>
</protein>
<dbReference type="EMBL" id="CCEJ010000005">
    <property type="protein sequence ID" value="CDR34075.1"/>
    <property type="molecule type" value="Genomic_DNA"/>
</dbReference>
<gene>
    <name evidence="2" type="ORF">CSEC_1255</name>
</gene>
<feature type="transmembrane region" description="Helical" evidence="1">
    <location>
        <begin position="80"/>
        <end position="100"/>
    </location>
</feature>
<reference evidence="2" key="1">
    <citation type="submission" date="2013-12" db="EMBL/GenBank/DDBJ databases">
        <authorList>
            <person name="Linke B."/>
        </authorList>
    </citation>
    <scope>NUCLEOTIDE SEQUENCE [LARGE SCALE GENOMIC DNA]</scope>
    <source>
        <strain evidence="2">CRIB-18</strain>
    </source>
</reference>
<dbReference type="RefSeq" id="WP_041017620.1">
    <property type="nucleotide sequence ID" value="NZ_CCEJ010000005.1"/>
</dbReference>
<dbReference type="AlphaFoldDB" id="A0A090D1T6"/>
<reference evidence="2" key="2">
    <citation type="submission" date="2014-09" db="EMBL/GenBank/DDBJ databases">
        <title>Criblamydia sequanensis harbors a mega-plasmid encoding arsenite resistance.</title>
        <authorList>
            <person name="Bertelli C."/>
            <person name="Goesmann A."/>
            <person name="Greub G."/>
        </authorList>
    </citation>
    <scope>NUCLEOTIDE SEQUENCE [LARGE SCALE GENOMIC DNA]</scope>
    <source>
        <strain evidence="2">CRIB-18</strain>
    </source>
</reference>
<accession>A0A090D1T6</accession>
<comment type="caution">
    <text evidence="2">The sequence shown here is derived from an EMBL/GenBank/DDBJ whole genome shotgun (WGS) entry which is preliminary data.</text>
</comment>
<feature type="transmembrane region" description="Helical" evidence="1">
    <location>
        <begin position="777"/>
        <end position="795"/>
    </location>
</feature>
<keyword evidence="3" id="KW-1185">Reference proteome</keyword>
<keyword evidence="1" id="KW-1133">Transmembrane helix</keyword>
<feature type="transmembrane region" description="Helical" evidence="1">
    <location>
        <begin position="7"/>
        <end position="31"/>
    </location>
</feature>
<keyword evidence="1" id="KW-0472">Membrane</keyword>
<name>A0A090D1T6_9BACT</name>
<feature type="transmembrane region" description="Helical" evidence="1">
    <location>
        <begin position="51"/>
        <end position="68"/>
    </location>
</feature>
<dbReference type="STRING" id="1437425.CSEC_1255"/>
<evidence type="ECO:0000313" key="2">
    <source>
        <dbReference type="EMBL" id="CDR34075.1"/>
    </source>
</evidence>
<sequence length="801" mass="91553">MLKKTFLFLASIRFAIILILLSALMVALGTFLESKSDSHGFASEYIYSHPLFQLILIGFFINILFSALKRWPFRLRHIPFLITHLGLLMIISGTFIKNLWGLQGHLIITSGSASNKVVLSRGSYSLSVEDKNTRTIETFDLTPNILGMIPKKLKSTLFPYEIETAAFFPHGEETLFSWFKDGFLFINGLNPLPVTYWDSKKEVFPLLQLEFSKDLPLTDLYAIRSKNPEETIRSLFEKGTVFEIKVTDEDTSSYKIEFEDEDGCKLKLIFKDEIYSMLLEGPLALSFAPKKIGKGSLQSCIIQKKPLVAFIEDPENQIHFLAINSSGKIFKKVFQNELKGSFLAYQEGFSGYGLMASLPKGFFEEEVRDLTPSRFEALSIKLRPLFETDDELSLPLKLFKESAQKVDADFTFSFLSFLDLIEKENQWLFGNTLPKSLEPLFSKIDLSLIPQEFFIIAKLNHLLSDPKESLPSFLKPYASLLEGNSSSIVDLREKTLDLLSSLTSLPAFPDFSEGLTPSEKATVFSLLIRVFSLDFETLAPFWTTEEARLEDLKRYYERLRLGEKFQEEAPWLRELPLSSKSQAFLTLSKGFIGSLSSEAFTFEDYLSKAPLFFREAKPKDFDREISFETLLKPVRKKAPLPLKREDSRPLYYFAFSDSGSKNLMGVLYDPSKNGLKWPSKEGNYLFKLEPKEETLPFTLRLKEARQKKHAGTNEAFSYECRIQVNEEGQSEEYCLSMNQVFESKKGIRFYLSNITPFDESDVQTVQFAVNYDPVKGILTYPGGFLVVLGSFLLFTRKKRGR</sequence>
<keyword evidence="1" id="KW-0812">Transmembrane</keyword>